<evidence type="ECO:0000256" key="4">
    <source>
        <dbReference type="SAM" id="Coils"/>
    </source>
</evidence>
<dbReference type="GO" id="GO:0003677">
    <property type="term" value="F:DNA binding"/>
    <property type="evidence" value="ECO:0007669"/>
    <property type="project" value="InterPro"/>
</dbReference>
<dbReference type="InterPro" id="IPR032524">
    <property type="entry name" value="ABC_tran_C"/>
</dbReference>
<accession>A0A1M6Q676</accession>
<organism evidence="6 7">
    <name type="scientific">Anaerobranca californiensis DSM 14826</name>
    <dbReference type="NCBI Taxonomy" id="1120989"/>
    <lineage>
        <taxon>Bacteria</taxon>
        <taxon>Bacillati</taxon>
        <taxon>Bacillota</taxon>
        <taxon>Clostridia</taxon>
        <taxon>Eubacteriales</taxon>
        <taxon>Proteinivoracaceae</taxon>
        <taxon>Anaerobranca</taxon>
    </lineage>
</organism>
<feature type="coiled-coil region" evidence="4">
    <location>
        <begin position="87"/>
        <end position="117"/>
    </location>
</feature>
<dbReference type="Pfam" id="PF16326">
    <property type="entry name" value="ABC_tran_CTD"/>
    <property type="match status" value="1"/>
</dbReference>
<dbReference type="EMBL" id="FRAI01000018">
    <property type="protein sequence ID" value="SHK15648.1"/>
    <property type="molecule type" value="Genomic_DNA"/>
</dbReference>
<keyword evidence="7" id="KW-1185">Reference proteome</keyword>
<reference evidence="7" key="1">
    <citation type="submission" date="2016-11" db="EMBL/GenBank/DDBJ databases">
        <authorList>
            <person name="Varghese N."/>
            <person name="Submissions S."/>
        </authorList>
    </citation>
    <scope>NUCLEOTIDE SEQUENCE [LARGE SCALE GENOMIC DNA]</scope>
    <source>
        <strain evidence="7">DSM 14826</strain>
    </source>
</reference>
<keyword evidence="3 6" id="KW-0067">ATP-binding</keyword>
<keyword evidence="4" id="KW-0175">Coiled coil</keyword>
<dbReference type="Pfam" id="PF12848">
    <property type="entry name" value="ABC_tran_Xtn"/>
    <property type="match status" value="1"/>
</dbReference>
<name>A0A1M6Q676_9FIRM</name>
<dbReference type="SMART" id="SM00382">
    <property type="entry name" value="AAA"/>
    <property type="match status" value="2"/>
</dbReference>
<evidence type="ECO:0000256" key="1">
    <source>
        <dbReference type="ARBA" id="ARBA00022737"/>
    </source>
</evidence>
<dbReference type="InterPro" id="IPR003439">
    <property type="entry name" value="ABC_transporter-like_ATP-bd"/>
</dbReference>
<dbReference type="InterPro" id="IPR032781">
    <property type="entry name" value="ABC_tran_Xtn"/>
</dbReference>
<dbReference type="PROSITE" id="PS50893">
    <property type="entry name" value="ABC_TRANSPORTER_2"/>
    <property type="match status" value="2"/>
</dbReference>
<dbReference type="PANTHER" id="PTHR42855">
    <property type="entry name" value="ABC TRANSPORTER ATP-BINDING SUBUNIT"/>
    <property type="match status" value="1"/>
</dbReference>
<dbReference type="AlphaFoldDB" id="A0A1M6Q676"/>
<evidence type="ECO:0000313" key="6">
    <source>
        <dbReference type="EMBL" id="SHK15648.1"/>
    </source>
</evidence>
<evidence type="ECO:0000256" key="2">
    <source>
        <dbReference type="ARBA" id="ARBA00022741"/>
    </source>
</evidence>
<dbReference type="InterPro" id="IPR027417">
    <property type="entry name" value="P-loop_NTPase"/>
</dbReference>
<dbReference type="InterPro" id="IPR003593">
    <property type="entry name" value="AAA+_ATPase"/>
</dbReference>
<evidence type="ECO:0000313" key="7">
    <source>
        <dbReference type="Proteomes" id="UP000243547"/>
    </source>
</evidence>
<dbReference type="CDD" id="cd03221">
    <property type="entry name" value="ABCF_EF-3"/>
    <property type="match status" value="2"/>
</dbReference>
<dbReference type="GO" id="GO:0016887">
    <property type="term" value="F:ATP hydrolysis activity"/>
    <property type="evidence" value="ECO:0007669"/>
    <property type="project" value="InterPro"/>
</dbReference>
<dbReference type="InterPro" id="IPR017871">
    <property type="entry name" value="ABC_transporter-like_CS"/>
</dbReference>
<dbReference type="PANTHER" id="PTHR42855:SF2">
    <property type="entry name" value="DRUG RESISTANCE ABC TRANSPORTER,ATP-BINDING PROTEIN"/>
    <property type="match status" value="1"/>
</dbReference>
<dbReference type="STRING" id="1120989.SAMN02745227_01660"/>
<evidence type="ECO:0000256" key="3">
    <source>
        <dbReference type="ARBA" id="ARBA00022840"/>
    </source>
</evidence>
<sequence length="633" mass="72659">MIILQCNDIDKYYNGEPIFQNVSLQIKAGEKVALVGNNGSGKTTLFNILNGTLDYDKGQVILNKGVNIGFQRQDGDLNPDNTPVSELTGVFQYLLEMEEEIRNLEQEMASLKGEELEKILNRYSLLTEEFAEKGGYRYKSDVYGVLRGLGFTDEQFSQKIATFSGGEQSRLSLGKLLLSKPDLLFLDEPTNHLDIEGVKWLESFLKDYKGAVFVISHDRQFLDHFVTKIYELENGSLKVFHGNYSFYAAEKKKLREKLLKDYQKQQEYIEKTQDFIRRNIAGQKTKQAQSRRKALEKLEIIEVNGEDRRANFQFQLDSQSGRFVLTIKDLFHCYGDHPVLKGVSFIIERGEKVGLVGPNGCGKSTILKLINGEIPVQRGEIILGHNVCLGYFSQQRKDLNPSNNLMEEIWDVKPQWTGGSVRSYLAKFLFTGEDVFKRVGDLSGGEQSRLALAKLILTKSNFLILDEPTNHLDIVSKEVLEEALLEYPGTILVVSHDRYFLNKITNKTLELKAGKTTTFLGNYNYYLEKLEQLRIEEQFENNKSKDKSPKLKEKNSGNKIKQLQKQLEEIQQQIEKTEELITECEQLLCQPEVYSNSEKNLEVTREYNNLKESLELLYDKWEELEGELSKENT</sequence>
<keyword evidence="2" id="KW-0547">Nucleotide-binding</keyword>
<dbReference type="GO" id="GO:0005524">
    <property type="term" value="F:ATP binding"/>
    <property type="evidence" value="ECO:0007669"/>
    <property type="project" value="UniProtKB-KW"/>
</dbReference>
<dbReference type="PROSITE" id="PS00211">
    <property type="entry name" value="ABC_TRANSPORTER_1"/>
    <property type="match status" value="2"/>
</dbReference>
<evidence type="ECO:0000259" key="5">
    <source>
        <dbReference type="PROSITE" id="PS50893"/>
    </source>
</evidence>
<dbReference type="FunFam" id="3.40.50.300:FF:000011">
    <property type="entry name" value="Putative ABC transporter ATP-binding component"/>
    <property type="match status" value="1"/>
</dbReference>
<dbReference type="Proteomes" id="UP000243547">
    <property type="component" value="Unassembled WGS sequence"/>
</dbReference>
<gene>
    <name evidence="6" type="ORF">SAMN02745227_01660</name>
</gene>
<feature type="domain" description="ABC transporter" evidence="5">
    <location>
        <begin position="4"/>
        <end position="259"/>
    </location>
</feature>
<dbReference type="SUPFAM" id="SSF52540">
    <property type="entry name" value="P-loop containing nucleoside triphosphate hydrolases"/>
    <property type="match status" value="2"/>
</dbReference>
<dbReference type="InterPro" id="IPR051309">
    <property type="entry name" value="ABCF_ATPase"/>
</dbReference>
<dbReference type="OrthoDB" id="9801441at2"/>
<dbReference type="Pfam" id="PF00005">
    <property type="entry name" value="ABC_tran"/>
    <property type="match status" value="2"/>
</dbReference>
<dbReference type="Gene3D" id="3.40.50.300">
    <property type="entry name" value="P-loop containing nucleotide triphosphate hydrolases"/>
    <property type="match status" value="2"/>
</dbReference>
<dbReference type="RefSeq" id="WP_072907858.1">
    <property type="nucleotide sequence ID" value="NZ_FRAI01000018.1"/>
</dbReference>
<keyword evidence="1" id="KW-0677">Repeat</keyword>
<proteinExistence type="predicted"/>
<protein>
    <submittedName>
        <fullName evidence="6">ATP-binding cassette, subfamily F, member 3</fullName>
    </submittedName>
</protein>
<feature type="coiled-coil region" evidence="4">
    <location>
        <begin position="553"/>
        <end position="627"/>
    </location>
</feature>
<dbReference type="FunFam" id="3.40.50.300:FF:000309">
    <property type="entry name" value="ABC transporter ATP-binding protein"/>
    <property type="match status" value="1"/>
</dbReference>
<feature type="domain" description="ABC transporter" evidence="5">
    <location>
        <begin position="325"/>
        <end position="538"/>
    </location>
</feature>